<dbReference type="CDD" id="cd03801">
    <property type="entry name" value="GT4_PimA-like"/>
    <property type="match status" value="1"/>
</dbReference>
<organism evidence="3 4">
    <name type="scientific">Methanocella paludicola (strain DSM 17711 / JCM 13418 / NBRC 101707 / SANAE)</name>
    <dbReference type="NCBI Taxonomy" id="304371"/>
    <lineage>
        <taxon>Archaea</taxon>
        <taxon>Methanobacteriati</taxon>
        <taxon>Methanobacteriota</taxon>
        <taxon>Stenosarchaea group</taxon>
        <taxon>Methanomicrobia</taxon>
        <taxon>Methanocellales</taxon>
        <taxon>Methanocellaceae</taxon>
        <taxon>Methanocella</taxon>
    </lineage>
</organism>
<protein>
    <submittedName>
        <fullName evidence="3">Glycosyltransferase</fullName>
    </submittedName>
</protein>
<dbReference type="AlphaFoldDB" id="D1Z1N8"/>
<dbReference type="GO" id="GO:0016757">
    <property type="term" value="F:glycosyltransferase activity"/>
    <property type="evidence" value="ECO:0007669"/>
    <property type="project" value="InterPro"/>
</dbReference>
<dbReference type="SUPFAM" id="SSF53756">
    <property type="entry name" value="UDP-Glycosyltransferase/glycogen phosphorylase"/>
    <property type="match status" value="1"/>
</dbReference>
<keyword evidence="4" id="KW-1185">Reference proteome</keyword>
<dbReference type="PATRIC" id="fig|304371.9.peg.2592"/>
<dbReference type="KEGG" id="mpd:MCP_2538"/>
<dbReference type="Gene3D" id="3.40.50.2000">
    <property type="entry name" value="Glycogen Phosphorylase B"/>
    <property type="match status" value="2"/>
</dbReference>
<reference evidence="4" key="3">
    <citation type="journal article" date="2011" name="PLoS ONE">
        <title>Genome sequence of a mesophilic hydrogenotrophic methanogen Methanocella paludicola, the first cultivated representative of the order Methanocellales.</title>
        <authorList>
            <person name="Sakai S."/>
            <person name="Takaki Y."/>
            <person name="Shimamura S."/>
            <person name="Sekine M."/>
            <person name="Tajima T."/>
            <person name="Kosugi H."/>
            <person name="Ichikawa N."/>
            <person name="Tasumi E."/>
            <person name="Hiraki A.T."/>
            <person name="Shimizu A."/>
            <person name="Kato Y."/>
            <person name="Nishiko R."/>
            <person name="Mori K."/>
            <person name="Fujita N."/>
            <person name="Imachi H."/>
            <person name="Takai K."/>
        </authorList>
    </citation>
    <scope>NUCLEOTIDE SEQUENCE [LARGE SCALE GENOMIC DNA]</scope>
    <source>
        <strain evidence="4">DSM 17711 / JCM 13418 / NBRC 101707 / SANAE</strain>
    </source>
</reference>
<accession>D1Z1N8</accession>
<gene>
    <name evidence="3" type="ordered locus">MCP_2538</name>
</gene>
<dbReference type="Pfam" id="PF13439">
    <property type="entry name" value="Glyco_transf_4"/>
    <property type="match status" value="1"/>
</dbReference>
<dbReference type="RefSeq" id="WP_012901284.1">
    <property type="nucleotide sequence ID" value="NC_013665.1"/>
</dbReference>
<dbReference type="Pfam" id="PF00534">
    <property type="entry name" value="Glycos_transf_1"/>
    <property type="match status" value="1"/>
</dbReference>
<feature type="domain" description="Glycosyltransferase subfamily 4-like N-terminal" evidence="2">
    <location>
        <begin position="71"/>
        <end position="199"/>
    </location>
</feature>
<evidence type="ECO:0000259" key="1">
    <source>
        <dbReference type="Pfam" id="PF00534"/>
    </source>
</evidence>
<dbReference type="GeneID" id="8682288"/>
<name>D1Z1N8_METPS</name>
<dbReference type="InterPro" id="IPR050194">
    <property type="entry name" value="Glycosyltransferase_grp1"/>
</dbReference>
<dbReference type="InterPro" id="IPR028098">
    <property type="entry name" value="Glyco_trans_4-like_N"/>
</dbReference>
<dbReference type="eggNOG" id="arCOG01403">
    <property type="taxonomic scope" value="Archaea"/>
</dbReference>
<reference evidence="3 4" key="2">
    <citation type="journal article" date="2008" name="Int. J. Syst. Evol. Microbiol.">
        <title>Methanocella paludicola gen. nov., sp. nov., a methane-producing archaeon, the first isolate of the lineage 'Rice Cluster I', and proposal of the new archaeal order Methanocellales ord. nov.</title>
        <authorList>
            <person name="Sakai S."/>
            <person name="Imachi H."/>
            <person name="Hanada S."/>
            <person name="Ohashi A."/>
            <person name="Harada H."/>
            <person name="Kamagata Y."/>
        </authorList>
    </citation>
    <scope>NUCLEOTIDE SEQUENCE [LARGE SCALE GENOMIC DNA]</scope>
    <source>
        <strain evidence="4">DSM 17711 / JCM 13418 / NBRC 101707 / SANAE</strain>
    </source>
</reference>
<reference evidence="3 4" key="1">
    <citation type="journal article" date="2007" name="Appl. Environ. Microbiol.">
        <title>Isolation of key methanogens for global methane emission from rice paddy fields: a novel isolate affiliated with the clone cluster rice cluster I.</title>
        <authorList>
            <person name="Sakai S."/>
            <person name="Imachi H."/>
            <person name="Sekiguchi Y."/>
            <person name="Ohashi A."/>
            <person name="Harada H."/>
            <person name="Kamagata Y."/>
        </authorList>
    </citation>
    <scope>NUCLEOTIDE SEQUENCE [LARGE SCALE GENOMIC DNA]</scope>
    <source>
        <strain evidence="4">DSM 17711 / JCM 13418 / NBRC 101707 / SANAE</strain>
    </source>
</reference>
<evidence type="ECO:0000259" key="2">
    <source>
        <dbReference type="Pfam" id="PF13439"/>
    </source>
</evidence>
<evidence type="ECO:0000313" key="3">
    <source>
        <dbReference type="EMBL" id="BAI62610.1"/>
    </source>
</evidence>
<dbReference type="InterPro" id="IPR001296">
    <property type="entry name" value="Glyco_trans_1"/>
</dbReference>
<dbReference type="OrthoDB" id="132546at2157"/>
<sequence>MYDVLLVSINYPDIYHAWAQWNRNANLAISKLPDVRVEIVVPRPLSLPIKYLPYNEMCRIPAMRQSEEGLVHYPRFPYLVPKKLLYGVTGDLYGYCVSRYVYGHISKKDLVHCHHIYPDAYGMLGLCEKWRVPLVGDIHGDSFFTDYAGDTGLGRRIRRTVHACSKIVCVSHHIRELALRAGVDDAKLAFVPLGIDTGRFRPRDREQIRREMGIKEHHIVLYVGQLLRKKGLYDLLEAISLLTDRNDCKFVIIGSGPEEEGLRRRARRLGIEGQVQFEGQRLGEALSKWYSLANVFVLPSWTEGRPTVIYEAMASGCAVVATDVSGIPEQVKDGYTGLLVRPKDPVMLAEKLALLLDSGEKMTEMGQNGRKRILEEDWTWEGYARKIDRVYTSVL</sequence>
<dbReference type="Proteomes" id="UP000001882">
    <property type="component" value="Chromosome"/>
</dbReference>
<feature type="domain" description="Glycosyl transferase family 1" evidence="1">
    <location>
        <begin position="204"/>
        <end position="372"/>
    </location>
</feature>
<dbReference type="CAZy" id="GT4">
    <property type="family name" value="Glycosyltransferase Family 4"/>
</dbReference>
<dbReference type="InParanoid" id="D1Z1N8"/>
<dbReference type="PANTHER" id="PTHR45947">
    <property type="entry name" value="SULFOQUINOVOSYL TRANSFERASE SQD2"/>
    <property type="match status" value="1"/>
</dbReference>
<evidence type="ECO:0000313" key="4">
    <source>
        <dbReference type="Proteomes" id="UP000001882"/>
    </source>
</evidence>
<dbReference type="EMBL" id="AP011532">
    <property type="protein sequence ID" value="BAI62610.1"/>
    <property type="molecule type" value="Genomic_DNA"/>
</dbReference>
<proteinExistence type="predicted"/>
<dbReference type="STRING" id="304371.MCP_2538"/>
<dbReference type="PANTHER" id="PTHR45947:SF3">
    <property type="entry name" value="SULFOQUINOVOSYL TRANSFERASE SQD2"/>
    <property type="match status" value="1"/>
</dbReference>